<dbReference type="PROSITE" id="PS50104">
    <property type="entry name" value="TIR"/>
    <property type="match status" value="1"/>
</dbReference>
<reference evidence="2 3" key="1">
    <citation type="submission" date="2017-08" db="EMBL/GenBank/DDBJ databases">
        <title>Draft Genome Sequence of Loktanella cinnabarina Strain XM1, Isolated from Coastal Surface Water.</title>
        <authorList>
            <person name="Ma R."/>
            <person name="Wang J."/>
            <person name="Wang Q."/>
            <person name="Ma Z."/>
            <person name="Li J."/>
            <person name="Chen L."/>
        </authorList>
    </citation>
    <scope>NUCLEOTIDE SEQUENCE [LARGE SCALE GENOMIC DNA]</scope>
    <source>
        <strain evidence="2 3">XM1</strain>
    </source>
</reference>
<dbReference type="Pfam" id="PF13676">
    <property type="entry name" value="TIR_2"/>
    <property type="match status" value="1"/>
</dbReference>
<dbReference type="Gene3D" id="3.40.50.10140">
    <property type="entry name" value="Toll/interleukin-1 receptor homology (TIR) domain"/>
    <property type="match status" value="1"/>
</dbReference>
<feature type="domain" description="TIR" evidence="1">
    <location>
        <begin position="1"/>
        <end position="140"/>
    </location>
</feature>
<dbReference type="RefSeq" id="WP_099276596.1">
    <property type="nucleotide sequence ID" value="NZ_KZ304957.1"/>
</dbReference>
<dbReference type="AlphaFoldDB" id="A0A2G1MGG6"/>
<evidence type="ECO:0000313" key="3">
    <source>
        <dbReference type="Proteomes" id="UP000221860"/>
    </source>
</evidence>
<protein>
    <recommendedName>
        <fullName evidence="1">TIR domain-containing protein</fullName>
    </recommendedName>
</protein>
<dbReference type="SUPFAM" id="SSF52200">
    <property type="entry name" value="Toll/Interleukin receptor TIR domain"/>
    <property type="match status" value="1"/>
</dbReference>
<dbReference type="Proteomes" id="UP000221860">
    <property type="component" value="Unassembled WGS sequence"/>
</dbReference>
<dbReference type="EMBL" id="NQWH01000011">
    <property type="protein sequence ID" value="PHP27841.1"/>
    <property type="molecule type" value="Genomic_DNA"/>
</dbReference>
<name>A0A2G1MGG6_9RHOB</name>
<sequence>MSVFISYAHADRRALDRLLVHLRPLVKSNDLSVFSDLDIKTDQAWREEIRVAIDQASVAILLVSADFLASDFIQEQELPSLFEGRRRKEKKIISIFLSHCYIENSPEIANFQAFNDPKAPLSSLGDTEKEEFWSRVVGEVAQVSKDFSGSLDSEIKDWDNLPELDYKNVLGQRLFSGVRVSIPSLLAISNLSSLDGCSFENCWIEGPAILWAPIISATKNQFDVPGGNVQAMFLAPRNDFIVGVVGASHLSLIGCRVSNVGFVEKEPKIEKALNEADK</sequence>
<evidence type="ECO:0000259" key="1">
    <source>
        <dbReference type="PROSITE" id="PS50104"/>
    </source>
</evidence>
<proteinExistence type="predicted"/>
<comment type="caution">
    <text evidence="2">The sequence shown here is derived from an EMBL/GenBank/DDBJ whole genome shotgun (WGS) entry which is preliminary data.</text>
</comment>
<organism evidence="2 3">
    <name type="scientific">Limimaricola cinnabarinus</name>
    <dbReference type="NCBI Taxonomy" id="1125964"/>
    <lineage>
        <taxon>Bacteria</taxon>
        <taxon>Pseudomonadati</taxon>
        <taxon>Pseudomonadota</taxon>
        <taxon>Alphaproteobacteria</taxon>
        <taxon>Rhodobacterales</taxon>
        <taxon>Paracoccaceae</taxon>
        <taxon>Limimaricola</taxon>
    </lineage>
</organism>
<gene>
    <name evidence="2" type="ORF">CJ301_09230</name>
</gene>
<dbReference type="InterPro" id="IPR000157">
    <property type="entry name" value="TIR_dom"/>
</dbReference>
<dbReference type="OrthoDB" id="1426235at2"/>
<dbReference type="GO" id="GO:0007165">
    <property type="term" value="P:signal transduction"/>
    <property type="evidence" value="ECO:0007669"/>
    <property type="project" value="InterPro"/>
</dbReference>
<accession>A0A2G1MGG6</accession>
<keyword evidence="3" id="KW-1185">Reference proteome</keyword>
<evidence type="ECO:0000313" key="2">
    <source>
        <dbReference type="EMBL" id="PHP27841.1"/>
    </source>
</evidence>
<dbReference type="InterPro" id="IPR035897">
    <property type="entry name" value="Toll_tir_struct_dom_sf"/>
</dbReference>